<dbReference type="RefSeq" id="WP_062192806.1">
    <property type="nucleotide sequence ID" value="NZ_DF967965.1"/>
</dbReference>
<reference evidence="2 3" key="1">
    <citation type="journal article" date="2018" name="Nat. Biotechnol.">
        <title>A standardized bacterial taxonomy based on genome phylogeny substantially revises the tree of life.</title>
        <authorList>
            <person name="Parks D.H."/>
            <person name="Chuvochina M."/>
            <person name="Waite D.W."/>
            <person name="Rinke C."/>
            <person name="Skarshewski A."/>
            <person name="Chaumeil P.A."/>
            <person name="Hugenholtz P."/>
        </authorList>
    </citation>
    <scope>NUCLEOTIDE SEQUENCE [LARGE SCALE GENOMIC DNA]</scope>
    <source>
        <strain evidence="2">UBA8781</strain>
    </source>
</reference>
<evidence type="ECO:0000313" key="3">
    <source>
        <dbReference type="Proteomes" id="UP000264141"/>
    </source>
</evidence>
<feature type="transmembrane region" description="Helical" evidence="1">
    <location>
        <begin position="62"/>
        <end position="79"/>
    </location>
</feature>
<keyword evidence="1" id="KW-1133">Transmembrane helix</keyword>
<dbReference type="AlphaFoldDB" id="A0A3D1JIK2"/>
<sequence length="178" mass="20286">MIGLNALFWMFVILFGLIGAMRGWAKEILVTFSGILALFILSVIETYVPFVSQNLRQNPETLFWLRIILLTGLVFFGYQSPNLQRLASTNRFAREKLQDYLLGFILGMVNAYIFIGTLWWFMNDAGYPWKFIIPPDPNTPAGVAALDLLKRMPPVWLKPPTVFFAVALAFAFVIVVFL</sequence>
<evidence type="ECO:0000313" key="2">
    <source>
        <dbReference type="EMBL" id="HCE18055.1"/>
    </source>
</evidence>
<proteinExistence type="predicted"/>
<dbReference type="EMBL" id="DPBP01000037">
    <property type="protein sequence ID" value="HCE18055.1"/>
    <property type="molecule type" value="Genomic_DNA"/>
</dbReference>
<dbReference type="Proteomes" id="UP000264141">
    <property type="component" value="Unassembled WGS sequence"/>
</dbReference>
<name>A0A3D1JIK2_9CHLR</name>
<gene>
    <name evidence="2" type="ORF">DEQ80_09365</name>
</gene>
<evidence type="ECO:0008006" key="4">
    <source>
        <dbReference type="Google" id="ProtNLM"/>
    </source>
</evidence>
<feature type="transmembrane region" description="Helical" evidence="1">
    <location>
        <begin position="100"/>
        <end position="121"/>
    </location>
</feature>
<evidence type="ECO:0000256" key="1">
    <source>
        <dbReference type="SAM" id="Phobius"/>
    </source>
</evidence>
<feature type="transmembrane region" description="Helical" evidence="1">
    <location>
        <begin position="156"/>
        <end position="177"/>
    </location>
</feature>
<comment type="caution">
    <text evidence="2">The sequence shown here is derived from an EMBL/GenBank/DDBJ whole genome shotgun (WGS) entry which is preliminary data.</text>
</comment>
<organism evidence="2 3">
    <name type="scientific">Anaerolinea thermolimosa</name>
    <dbReference type="NCBI Taxonomy" id="229919"/>
    <lineage>
        <taxon>Bacteria</taxon>
        <taxon>Bacillati</taxon>
        <taxon>Chloroflexota</taxon>
        <taxon>Anaerolineae</taxon>
        <taxon>Anaerolineales</taxon>
        <taxon>Anaerolineaceae</taxon>
        <taxon>Anaerolinea</taxon>
    </lineage>
</organism>
<feature type="transmembrane region" description="Helical" evidence="1">
    <location>
        <begin position="32"/>
        <end position="50"/>
    </location>
</feature>
<feature type="transmembrane region" description="Helical" evidence="1">
    <location>
        <begin position="6"/>
        <end position="25"/>
    </location>
</feature>
<dbReference type="OrthoDB" id="162510at2"/>
<protein>
    <recommendedName>
        <fullName evidence="4">CvpA family protein</fullName>
    </recommendedName>
</protein>
<dbReference type="STRING" id="229919.GCA_001050195_01936"/>
<keyword evidence="1" id="KW-0472">Membrane</keyword>
<keyword evidence="1" id="KW-0812">Transmembrane</keyword>
<accession>A0A3D1JIK2</accession>